<evidence type="ECO:0000256" key="8">
    <source>
        <dbReference type="ARBA" id="ARBA00023242"/>
    </source>
</evidence>
<dbReference type="InterPro" id="IPR015943">
    <property type="entry name" value="WD40/YVTN_repeat-like_dom_sf"/>
</dbReference>
<evidence type="ECO:0000256" key="2">
    <source>
        <dbReference type="ARBA" id="ARBA00007306"/>
    </source>
</evidence>
<dbReference type="PANTHER" id="PTHR15271:SF4">
    <property type="entry name" value="CHROMATIN ASSEMBLY FACTOR 1 SUBUNIT B"/>
    <property type="match status" value="1"/>
</dbReference>
<keyword evidence="5" id="KW-0227">DNA damage</keyword>
<dbReference type="GO" id="GO:0033186">
    <property type="term" value="C:CAF-1 complex"/>
    <property type="evidence" value="ECO:0007669"/>
    <property type="project" value="TreeGrafter"/>
</dbReference>
<dbReference type="SMART" id="SM00320">
    <property type="entry name" value="WD40"/>
    <property type="match status" value="5"/>
</dbReference>
<dbReference type="Pfam" id="PF04969">
    <property type="entry name" value="CS"/>
    <property type="match status" value="1"/>
</dbReference>
<dbReference type="InterPro" id="IPR019775">
    <property type="entry name" value="WD40_repeat_CS"/>
</dbReference>
<dbReference type="PANTHER" id="PTHR15271">
    <property type="entry name" value="CHROMATIN ASSEMBLY FACTOR 1 SUBUNIT B"/>
    <property type="match status" value="1"/>
</dbReference>
<dbReference type="GO" id="GO:0006281">
    <property type="term" value="P:DNA repair"/>
    <property type="evidence" value="ECO:0007669"/>
    <property type="project" value="UniProtKB-KW"/>
</dbReference>
<dbReference type="InterPro" id="IPR008978">
    <property type="entry name" value="HSP20-like_chaperone"/>
</dbReference>
<dbReference type="EMBL" id="OA571578">
    <property type="protein sequence ID" value="CAD7204048.1"/>
    <property type="molecule type" value="Genomic_DNA"/>
</dbReference>
<evidence type="ECO:0000256" key="4">
    <source>
        <dbReference type="ARBA" id="ARBA00022737"/>
    </source>
</evidence>
<dbReference type="InterPro" id="IPR045145">
    <property type="entry name" value="PTHR15271"/>
</dbReference>
<proteinExistence type="inferred from homology"/>
<evidence type="ECO:0000256" key="6">
    <source>
        <dbReference type="ARBA" id="ARBA00022853"/>
    </source>
</evidence>
<feature type="region of interest" description="Disordered" evidence="10">
    <location>
        <begin position="1010"/>
        <end position="1047"/>
    </location>
</feature>
<dbReference type="SUPFAM" id="SSF50978">
    <property type="entry name" value="WD40 repeat-like"/>
    <property type="match status" value="1"/>
</dbReference>
<keyword evidence="6" id="KW-0156">Chromatin regulator</keyword>
<dbReference type="PROSITE" id="PS00678">
    <property type="entry name" value="WD_REPEATS_1"/>
    <property type="match status" value="1"/>
</dbReference>
<protein>
    <recommendedName>
        <fullName evidence="11">CS domain-containing protein</fullName>
    </recommendedName>
</protein>
<dbReference type="Gene3D" id="2.130.10.10">
    <property type="entry name" value="YVTN repeat-like/Quinoprotein amine dehydrogenase"/>
    <property type="match status" value="2"/>
</dbReference>
<feature type="repeat" description="WD" evidence="9">
    <location>
        <begin position="62"/>
        <end position="103"/>
    </location>
</feature>
<dbReference type="GO" id="GO:0006335">
    <property type="term" value="P:DNA replication-dependent chromatin assembly"/>
    <property type="evidence" value="ECO:0007669"/>
    <property type="project" value="InterPro"/>
</dbReference>
<dbReference type="InterPro" id="IPR001680">
    <property type="entry name" value="WD40_rpt"/>
</dbReference>
<feature type="region of interest" description="Disordered" evidence="10">
    <location>
        <begin position="674"/>
        <end position="736"/>
    </location>
</feature>
<comment type="subcellular location">
    <subcellularLocation>
        <location evidence="1">Nucleus</location>
    </subcellularLocation>
</comment>
<feature type="repeat" description="WD" evidence="9">
    <location>
        <begin position="122"/>
        <end position="163"/>
    </location>
</feature>
<dbReference type="GO" id="GO:0005634">
    <property type="term" value="C:nucleus"/>
    <property type="evidence" value="ECO:0007669"/>
    <property type="project" value="UniProtKB-SubCell"/>
</dbReference>
<dbReference type="PROSITE" id="PS50294">
    <property type="entry name" value="WD_REPEATS_REGION"/>
    <property type="match status" value="2"/>
</dbReference>
<keyword evidence="8" id="KW-0539">Nucleus</keyword>
<feature type="region of interest" description="Disordered" evidence="10">
    <location>
        <begin position="337"/>
        <end position="419"/>
    </location>
</feature>
<sequence>MKCTIPEISWHNRDPVLSIDIQSGKEDNFYRLASGGTDTHVVIWHVRVQDSGMAEVECAADLQRHQKAVNAVRFSPSGHYLASGDDESVIIVWKQKTDQDAPEFPTNDVDTNKEQWLTMKTLRGHLEDVYDLCWSPDSTCLISGSVDNTAILWDVQKGRNMGILSEHKSFVQGVTWDPKNQYVATMCSDRTCRVFNIQSRKVVSRASKSFLPVPEGHELDGKQVRLFHDDTLKSPVMFLPSPDQYTIAVRCCPLLFELHDGESMFALPYRMVLAVASQSSVVLYDTQQPEPFGIISNIHYTRLTDLTWSSDGRALVVSSTDGYCSIVTFAEGELGKEYKPSKDAQESDGQTPSKSNKPEKSVNKIVNDSDTSTLQTSNMGINESHKDIQLASVDTKNESRETPTEIADASDTSKRKEGQTVGNENYEIIDHCAPVKEETKQTIAKTVEEYGMMSSINVEDSKKPLEVAVKPVKKVKLITVPKESSLLISSGPSEINVSLTKNESPLSTSKPIKRIKPILLSKKSPLKLNCAKEVKVDNKSLSPAEDQTDSKITEEIDTKSSVSDENKKVVTNYCCETSETVEKMEIDDKKVCIISPQKAPQIKTSTLKSVISENKSLSKSSCDPKTTSKGIEQTELLRKDEELLETAVVSKTLDVISSPIKISEITQTLKSDFSDNEKTTSADDNSNNTITDDKCGMSELEPPRTPSKLNSDSTELCDKKSTPSSPAQGQISSPCVTPNQEVNTYRVLARLPACGTDLSVLVCVLERLDQSQRLIYTAPHWKSDKSGIFSLPRPPSLRGVFIQAKWVKWESTEQATTFGCTKSFHSNLKPPEPEKPVVDKSEVNKVIEVKTPREPLAQSLVRPAFTTPLVQLKPEVSSVLEEQVKALVRPSQNNQRDSLADLEIPLGTNCKNNSCKASTDQQVNLRFDWHQTAGFVVVSVYGKKYDPHLSTVELSPVRLKIHMFFPEEQGSFDLDLELRGIVNVSNSSASMLPTKLEVKLRKAEPGSWSKLDFPRQQLTKTEQETRKPAPTTEEVTEDLDTVDLSDI</sequence>
<comment type="similarity">
    <text evidence="2">Belongs to the WD repeat HIR1 family.</text>
</comment>
<feature type="compositionally biased region" description="Acidic residues" evidence="10">
    <location>
        <begin position="1034"/>
        <end position="1047"/>
    </location>
</feature>
<feature type="repeat" description="WD" evidence="9">
    <location>
        <begin position="164"/>
        <end position="205"/>
    </location>
</feature>
<keyword evidence="3 9" id="KW-0853">WD repeat</keyword>
<accession>A0A7R8ZDU1</accession>
<dbReference type="Gene3D" id="2.60.40.790">
    <property type="match status" value="1"/>
</dbReference>
<dbReference type="GO" id="GO:0006334">
    <property type="term" value="P:nucleosome assembly"/>
    <property type="evidence" value="ECO:0007669"/>
    <property type="project" value="TreeGrafter"/>
</dbReference>
<keyword evidence="4" id="KW-0677">Repeat</keyword>
<feature type="compositionally biased region" description="Polar residues" evidence="10">
    <location>
        <begin position="364"/>
        <end position="381"/>
    </location>
</feature>
<evidence type="ECO:0000313" key="12">
    <source>
        <dbReference type="EMBL" id="CAD7204048.1"/>
    </source>
</evidence>
<dbReference type="AlphaFoldDB" id="A0A7R8ZDU1"/>
<dbReference type="PROSITE" id="PS51203">
    <property type="entry name" value="CS"/>
    <property type="match status" value="1"/>
</dbReference>
<dbReference type="InterPro" id="IPR036322">
    <property type="entry name" value="WD40_repeat_dom_sf"/>
</dbReference>
<keyword evidence="7" id="KW-0234">DNA repair</keyword>
<evidence type="ECO:0000256" key="5">
    <source>
        <dbReference type="ARBA" id="ARBA00022763"/>
    </source>
</evidence>
<organism evidence="12">
    <name type="scientific">Timema douglasi</name>
    <name type="common">Walking stick</name>
    <dbReference type="NCBI Taxonomy" id="61478"/>
    <lineage>
        <taxon>Eukaryota</taxon>
        <taxon>Metazoa</taxon>
        <taxon>Ecdysozoa</taxon>
        <taxon>Arthropoda</taxon>
        <taxon>Hexapoda</taxon>
        <taxon>Insecta</taxon>
        <taxon>Pterygota</taxon>
        <taxon>Neoptera</taxon>
        <taxon>Polyneoptera</taxon>
        <taxon>Phasmatodea</taxon>
        <taxon>Timematodea</taxon>
        <taxon>Timematoidea</taxon>
        <taxon>Timematidae</taxon>
        <taxon>Timema</taxon>
    </lineage>
</organism>
<feature type="domain" description="CS" evidence="11">
    <location>
        <begin position="922"/>
        <end position="1012"/>
    </location>
</feature>
<dbReference type="SUPFAM" id="SSF49764">
    <property type="entry name" value="HSP20-like chaperones"/>
    <property type="match status" value="1"/>
</dbReference>
<gene>
    <name evidence="12" type="ORF">TDIB3V08_LOCUS10210</name>
</gene>
<evidence type="ECO:0000256" key="3">
    <source>
        <dbReference type="ARBA" id="ARBA00022574"/>
    </source>
</evidence>
<dbReference type="InterPro" id="IPR055410">
    <property type="entry name" value="Beta-prop_CAF1B_HIR1"/>
</dbReference>
<evidence type="ECO:0000256" key="1">
    <source>
        <dbReference type="ARBA" id="ARBA00004123"/>
    </source>
</evidence>
<evidence type="ECO:0000256" key="10">
    <source>
        <dbReference type="SAM" id="MobiDB-lite"/>
    </source>
</evidence>
<dbReference type="Pfam" id="PF24105">
    <property type="entry name" value="Beta-prop_CAF1B_HIR1"/>
    <property type="match status" value="1"/>
</dbReference>
<name>A0A7R8ZDU1_TIMDO</name>
<dbReference type="InterPro" id="IPR007052">
    <property type="entry name" value="CS_dom"/>
</dbReference>
<dbReference type="PRINTS" id="PR00319">
    <property type="entry name" value="GPROTEINB"/>
</dbReference>
<feature type="compositionally biased region" description="Polar residues" evidence="10">
    <location>
        <begin position="722"/>
        <end position="736"/>
    </location>
</feature>
<evidence type="ECO:0000256" key="9">
    <source>
        <dbReference type="PROSITE-ProRule" id="PRU00221"/>
    </source>
</evidence>
<dbReference type="InterPro" id="IPR001632">
    <property type="entry name" value="WD40_G-protein_beta-like"/>
</dbReference>
<evidence type="ECO:0000259" key="11">
    <source>
        <dbReference type="PROSITE" id="PS51203"/>
    </source>
</evidence>
<reference evidence="12" key="1">
    <citation type="submission" date="2020-11" db="EMBL/GenBank/DDBJ databases">
        <authorList>
            <person name="Tran Van P."/>
        </authorList>
    </citation>
    <scope>NUCLEOTIDE SEQUENCE</scope>
</reference>
<evidence type="ECO:0000256" key="7">
    <source>
        <dbReference type="ARBA" id="ARBA00023204"/>
    </source>
</evidence>
<dbReference type="PROSITE" id="PS50082">
    <property type="entry name" value="WD_REPEATS_2"/>
    <property type="match status" value="3"/>
</dbReference>